<dbReference type="AlphaFoldDB" id="A0AAV7NDG4"/>
<proteinExistence type="predicted"/>
<feature type="chain" id="PRO_5043485074" evidence="2">
    <location>
        <begin position="28"/>
        <end position="298"/>
    </location>
</feature>
<evidence type="ECO:0000256" key="1">
    <source>
        <dbReference type="SAM" id="MobiDB-lite"/>
    </source>
</evidence>
<comment type="caution">
    <text evidence="3">The sequence shown here is derived from an EMBL/GenBank/DDBJ whole genome shotgun (WGS) entry which is preliminary data.</text>
</comment>
<accession>A0AAV7NDG4</accession>
<feature type="compositionally biased region" description="Pro residues" evidence="1">
    <location>
        <begin position="155"/>
        <end position="165"/>
    </location>
</feature>
<dbReference type="EMBL" id="JANPWB010000012">
    <property type="protein sequence ID" value="KAJ1113504.1"/>
    <property type="molecule type" value="Genomic_DNA"/>
</dbReference>
<evidence type="ECO:0000256" key="2">
    <source>
        <dbReference type="SAM" id="SignalP"/>
    </source>
</evidence>
<organism evidence="3 4">
    <name type="scientific">Pleurodeles waltl</name>
    <name type="common">Iberian ribbed newt</name>
    <dbReference type="NCBI Taxonomy" id="8319"/>
    <lineage>
        <taxon>Eukaryota</taxon>
        <taxon>Metazoa</taxon>
        <taxon>Chordata</taxon>
        <taxon>Craniata</taxon>
        <taxon>Vertebrata</taxon>
        <taxon>Euteleostomi</taxon>
        <taxon>Amphibia</taxon>
        <taxon>Batrachia</taxon>
        <taxon>Caudata</taxon>
        <taxon>Salamandroidea</taxon>
        <taxon>Salamandridae</taxon>
        <taxon>Pleurodelinae</taxon>
        <taxon>Pleurodeles</taxon>
    </lineage>
</organism>
<dbReference type="Proteomes" id="UP001066276">
    <property type="component" value="Chromosome 8"/>
</dbReference>
<feature type="region of interest" description="Disordered" evidence="1">
    <location>
        <begin position="35"/>
        <end position="211"/>
    </location>
</feature>
<reference evidence="3" key="1">
    <citation type="journal article" date="2022" name="bioRxiv">
        <title>Sequencing and chromosome-scale assembly of the giantPleurodeles waltlgenome.</title>
        <authorList>
            <person name="Brown T."/>
            <person name="Elewa A."/>
            <person name="Iarovenko S."/>
            <person name="Subramanian E."/>
            <person name="Araus A.J."/>
            <person name="Petzold A."/>
            <person name="Susuki M."/>
            <person name="Suzuki K.-i.T."/>
            <person name="Hayashi T."/>
            <person name="Toyoda A."/>
            <person name="Oliveira C."/>
            <person name="Osipova E."/>
            <person name="Leigh N.D."/>
            <person name="Simon A."/>
            <person name="Yun M.H."/>
        </authorList>
    </citation>
    <scope>NUCLEOTIDE SEQUENCE</scope>
    <source>
        <strain evidence="3">20211129_DDA</strain>
        <tissue evidence="3">Liver</tissue>
    </source>
</reference>
<keyword evidence="4" id="KW-1185">Reference proteome</keyword>
<gene>
    <name evidence="3" type="ORF">NDU88_001746</name>
</gene>
<feature type="compositionally biased region" description="Low complexity" evidence="1">
    <location>
        <begin position="269"/>
        <end position="283"/>
    </location>
</feature>
<sequence>MRNQSWAKPGLVCFRGFALLCVGRVGAAGLQIGTGSVNQGGPHTREQRHLAPNSGRRWRMAQGDSPLPHPTKDNQRSSRAAPGVESPVVGIRGPLCIQHQRTDCASPRGAYPKRAPHRAAPGGPQSPRCMQSRSQEAPGSAPRAGGQIATAGAPPDAPIRSPPPSGWARVRIRCRAQHTAQSGISAAIRRRPRGYRPSPGRTSPLEAAPGAAAALKQPWAYQPLTFSAPTRGASQPSASRPRPSTGPRPLSSVPGSPSHSGARSRGRVRTSAVPPVRSSRPSPLWARDRPIQRVQAPI</sequence>
<feature type="signal peptide" evidence="2">
    <location>
        <begin position="1"/>
        <end position="27"/>
    </location>
</feature>
<feature type="compositionally biased region" description="Low complexity" evidence="1">
    <location>
        <begin position="195"/>
        <end position="211"/>
    </location>
</feature>
<protein>
    <submittedName>
        <fullName evidence="3">Uncharacterized protein</fullName>
    </submittedName>
</protein>
<feature type="compositionally biased region" description="Polar residues" evidence="1">
    <location>
        <begin position="128"/>
        <end position="137"/>
    </location>
</feature>
<keyword evidence="2" id="KW-0732">Signal</keyword>
<evidence type="ECO:0000313" key="3">
    <source>
        <dbReference type="EMBL" id="KAJ1113504.1"/>
    </source>
</evidence>
<feature type="compositionally biased region" description="Low complexity" evidence="1">
    <location>
        <begin position="233"/>
        <end position="243"/>
    </location>
</feature>
<name>A0AAV7NDG4_PLEWA</name>
<feature type="region of interest" description="Disordered" evidence="1">
    <location>
        <begin position="223"/>
        <end position="298"/>
    </location>
</feature>
<evidence type="ECO:0000313" key="4">
    <source>
        <dbReference type="Proteomes" id="UP001066276"/>
    </source>
</evidence>